<accession>A0A1H1C0Z3</accession>
<evidence type="ECO:0000313" key="3">
    <source>
        <dbReference type="Proteomes" id="UP000217103"/>
    </source>
</evidence>
<evidence type="ECO:0000256" key="1">
    <source>
        <dbReference type="SAM" id="MobiDB-lite"/>
    </source>
</evidence>
<keyword evidence="3" id="KW-1185">Reference proteome</keyword>
<dbReference type="EMBL" id="FNKK01000002">
    <property type="protein sequence ID" value="SDQ57799.1"/>
    <property type="molecule type" value="Genomic_DNA"/>
</dbReference>
<evidence type="ECO:0000313" key="2">
    <source>
        <dbReference type="EMBL" id="SDQ57799.1"/>
    </source>
</evidence>
<reference evidence="2 3" key="1">
    <citation type="submission" date="2016-10" db="EMBL/GenBank/DDBJ databases">
        <authorList>
            <person name="de Groot N.N."/>
        </authorList>
    </citation>
    <scope>NUCLEOTIDE SEQUENCE [LARGE SCALE GENOMIC DNA]</scope>
    <source>
        <strain evidence="2 3">DSM 43794</strain>
    </source>
</reference>
<organism evidence="2 3">
    <name type="scientific">Thermostaphylospora chromogena</name>
    <dbReference type="NCBI Taxonomy" id="35622"/>
    <lineage>
        <taxon>Bacteria</taxon>
        <taxon>Bacillati</taxon>
        <taxon>Actinomycetota</taxon>
        <taxon>Actinomycetes</taxon>
        <taxon>Streptosporangiales</taxon>
        <taxon>Thermomonosporaceae</taxon>
        <taxon>Thermostaphylospora</taxon>
    </lineage>
</organism>
<protein>
    <submittedName>
        <fullName evidence="2">Uncharacterized protein</fullName>
    </submittedName>
</protein>
<name>A0A1H1C0Z3_9ACTN</name>
<proteinExistence type="predicted"/>
<dbReference type="Proteomes" id="UP000217103">
    <property type="component" value="Unassembled WGS sequence"/>
</dbReference>
<dbReference type="AlphaFoldDB" id="A0A1H1C0Z3"/>
<sequence length="42" mass="4273">MGTAIGDTGDALTTVRQRVSSADGDSGDAIRQLPEGLGPTWV</sequence>
<gene>
    <name evidence="2" type="ORF">SAMN04489764_1234</name>
</gene>
<feature type="region of interest" description="Disordered" evidence="1">
    <location>
        <begin position="17"/>
        <end position="42"/>
    </location>
</feature>
<dbReference type="STRING" id="35622.SAMN04489764_1234"/>